<dbReference type="RefSeq" id="XP_023561000.1">
    <property type="nucleotide sequence ID" value="XM_023705232.1"/>
</dbReference>
<accession>A0A6P6DLU3</accession>
<sequence length="182" mass="18826">MCLSAVCVRGQARMSPEAGPAPLGAGLRAAGRVRKLPGAALSSGRGEWVGGPSRELAQPTSGTRRPARRARNGPASSSRLGAWRIGEDPGPRERPPRPRLGLGGARWPCAPARRGAEARDTCTPGWWRRGAPCRRPRTGDGGGASSAHGTGSEGAGRGEDFRSLFAGLGPPPGRAIVKAAWE</sequence>
<feature type="region of interest" description="Disordered" evidence="1">
    <location>
        <begin position="41"/>
        <end position="172"/>
    </location>
</feature>
<feature type="compositionally biased region" description="Basic and acidic residues" evidence="1">
    <location>
        <begin position="85"/>
        <end position="96"/>
    </location>
</feature>
<dbReference type="GeneID" id="111813710"/>
<dbReference type="InParanoid" id="A0A6P6DLU3"/>
<dbReference type="Proteomes" id="UP000515203">
    <property type="component" value="Unplaced"/>
</dbReference>
<organism evidence="2 3">
    <name type="scientific">Octodon degus</name>
    <name type="common">Degu</name>
    <name type="synonym">Sciurus degus</name>
    <dbReference type="NCBI Taxonomy" id="10160"/>
    <lineage>
        <taxon>Eukaryota</taxon>
        <taxon>Metazoa</taxon>
        <taxon>Chordata</taxon>
        <taxon>Craniata</taxon>
        <taxon>Vertebrata</taxon>
        <taxon>Euteleostomi</taxon>
        <taxon>Mammalia</taxon>
        <taxon>Eutheria</taxon>
        <taxon>Euarchontoglires</taxon>
        <taxon>Glires</taxon>
        <taxon>Rodentia</taxon>
        <taxon>Hystricomorpha</taxon>
        <taxon>Octodontidae</taxon>
        <taxon>Octodon</taxon>
    </lineage>
</organism>
<gene>
    <name evidence="3" type="primary">LOC111813710</name>
</gene>
<protein>
    <submittedName>
        <fullName evidence="3">Uncharacterized protein LOC111813710</fullName>
    </submittedName>
</protein>
<keyword evidence="2" id="KW-1185">Reference proteome</keyword>
<dbReference type="AlphaFoldDB" id="A0A6P6DLU3"/>
<reference evidence="3" key="1">
    <citation type="submission" date="2025-08" db="UniProtKB">
        <authorList>
            <consortium name="RefSeq"/>
        </authorList>
    </citation>
    <scope>IDENTIFICATION</scope>
</reference>
<proteinExistence type="predicted"/>
<evidence type="ECO:0000313" key="2">
    <source>
        <dbReference type="Proteomes" id="UP000515203"/>
    </source>
</evidence>
<name>A0A6P6DLU3_OCTDE</name>
<evidence type="ECO:0000256" key="1">
    <source>
        <dbReference type="SAM" id="MobiDB-lite"/>
    </source>
</evidence>
<evidence type="ECO:0000313" key="3">
    <source>
        <dbReference type="RefSeq" id="XP_023561000.1"/>
    </source>
</evidence>